<keyword evidence="2" id="KW-1185">Reference proteome</keyword>
<dbReference type="RefSeq" id="YP_010359773.1">
    <property type="nucleotide sequence ID" value="NC_062776.1"/>
</dbReference>
<dbReference type="KEGG" id="vg:75691297"/>
<evidence type="ECO:0000313" key="1">
    <source>
        <dbReference type="EMBL" id="QWM90201.1"/>
    </source>
</evidence>
<gene>
    <name evidence="1" type="primary">gp_23134</name>
</gene>
<dbReference type="Proteomes" id="UP000827813">
    <property type="component" value="Segment"/>
</dbReference>
<evidence type="ECO:0000313" key="2">
    <source>
        <dbReference type="Proteomes" id="UP000827813"/>
    </source>
</evidence>
<proteinExistence type="predicted"/>
<protein>
    <submittedName>
        <fullName evidence="1">Uncharacterized protein</fullName>
    </submittedName>
</protein>
<name>A0AAE7RVJ8_9CAUD</name>
<sequence length="204" mass="22914">MVNGLVIDKLLTIDDTGMPKAPTLRQLQDKDVLLLWQRDTSKDKHKYIAEVGVIYYLGDPKSPAKQQGLSYEESLKMAIENYDLPKDYKPDSLVKKLIDKYYVRNITEAGVALEALQKSVHLVSIAAVKINEQLNKKLSGVITDEDITPILTLMDSVSKRIAEIPSLTKALGTAYDNLRNEEEEQFARGGRQILSSMDADENNF</sequence>
<organism evidence="1 2">
    <name type="scientific">uncultured phage cr9_1</name>
    <dbReference type="NCBI Taxonomy" id="2986400"/>
    <lineage>
        <taxon>Viruses</taxon>
        <taxon>Duplodnaviria</taxon>
        <taxon>Heunggongvirae</taxon>
        <taxon>Uroviricota</taxon>
        <taxon>Caudoviricetes</taxon>
        <taxon>Crassvirales</taxon>
        <taxon>Intestiviridae</taxon>
        <taxon>Crudevirinae</taxon>
        <taxon>Dabirmavirus</taxon>
        <taxon>Dabirmavirus hominis</taxon>
    </lineage>
</organism>
<reference evidence="1 2" key="1">
    <citation type="submission" date="2021-04" db="EMBL/GenBank/DDBJ databases">
        <authorList>
            <person name="Shkoporov A.N."/>
            <person name="Stockdale S.R."/>
            <person name="Guerin E."/>
            <person name="Ross R.P."/>
            <person name="Hill C."/>
        </authorList>
    </citation>
    <scope>NUCLEOTIDE SEQUENCE [LARGE SCALE GENOMIC DNA]</scope>
    <source>
        <strain evidence="2">cr9_1</strain>
    </source>
</reference>
<dbReference type="EMBL" id="MZ130486">
    <property type="protein sequence ID" value="QWM90201.1"/>
    <property type="molecule type" value="Genomic_DNA"/>
</dbReference>
<dbReference type="GeneID" id="75691297"/>
<accession>A0AAE7RVJ8</accession>